<dbReference type="PANTHER" id="PTHR31001">
    <property type="entry name" value="UNCHARACTERIZED TRANSCRIPTIONAL REGULATORY PROTEIN"/>
    <property type="match status" value="1"/>
</dbReference>
<dbReference type="GO" id="GO:0005634">
    <property type="term" value="C:nucleus"/>
    <property type="evidence" value="ECO:0007669"/>
    <property type="project" value="UniProtKB-SubCell"/>
</dbReference>
<evidence type="ECO:0000256" key="6">
    <source>
        <dbReference type="SAM" id="MobiDB-lite"/>
    </source>
</evidence>
<keyword evidence="4" id="KW-0804">Transcription</keyword>
<dbReference type="PROSITE" id="PS50048">
    <property type="entry name" value="ZN2_CY6_FUNGAL_2"/>
    <property type="match status" value="1"/>
</dbReference>
<evidence type="ECO:0000256" key="4">
    <source>
        <dbReference type="ARBA" id="ARBA00023163"/>
    </source>
</evidence>
<proteinExistence type="predicted"/>
<dbReference type="GO" id="GO:0000981">
    <property type="term" value="F:DNA-binding transcription factor activity, RNA polymerase II-specific"/>
    <property type="evidence" value="ECO:0007669"/>
    <property type="project" value="InterPro"/>
</dbReference>
<dbReference type="Proteomes" id="UP000053342">
    <property type="component" value="Unassembled WGS sequence"/>
</dbReference>
<protein>
    <recommendedName>
        <fullName evidence="7">Zn(2)-C6 fungal-type domain-containing protein</fullName>
    </recommendedName>
</protein>
<dbReference type="GeneID" id="27359721"/>
<dbReference type="STRING" id="215243.A0A0D2AK46"/>
<dbReference type="OrthoDB" id="410267at2759"/>
<dbReference type="InterPro" id="IPR050613">
    <property type="entry name" value="Sec_Metabolite_Reg"/>
</dbReference>
<reference evidence="8 9" key="1">
    <citation type="submission" date="2015-01" db="EMBL/GenBank/DDBJ databases">
        <title>The Genome Sequence of Exophiala oligosperma CBS72588.</title>
        <authorList>
            <consortium name="The Broad Institute Genomics Platform"/>
            <person name="Cuomo C."/>
            <person name="de Hoog S."/>
            <person name="Gorbushina A."/>
            <person name="Stielow B."/>
            <person name="Teixiera M."/>
            <person name="Abouelleil A."/>
            <person name="Chapman S.B."/>
            <person name="Priest M."/>
            <person name="Young S.K."/>
            <person name="Wortman J."/>
            <person name="Nusbaum C."/>
            <person name="Birren B."/>
        </authorList>
    </citation>
    <scope>NUCLEOTIDE SEQUENCE [LARGE SCALE GENOMIC DNA]</scope>
    <source>
        <strain evidence="8 9">CBS 72588</strain>
    </source>
</reference>
<evidence type="ECO:0000256" key="2">
    <source>
        <dbReference type="ARBA" id="ARBA00023015"/>
    </source>
</evidence>
<dbReference type="AlphaFoldDB" id="A0A0D2AK46"/>
<evidence type="ECO:0000313" key="9">
    <source>
        <dbReference type="Proteomes" id="UP000053342"/>
    </source>
</evidence>
<dbReference type="SUPFAM" id="SSF57701">
    <property type="entry name" value="Zn2/Cys6 DNA-binding domain"/>
    <property type="match status" value="1"/>
</dbReference>
<name>A0A0D2AK46_9EURO</name>
<dbReference type="VEuPathDB" id="FungiDB:PV06_07647"/>
<dbReference type="HOGENOM" id="CLU_013987_1_1_1"/>
<dbReference type="EMBL" id="KN847338">
    <property type="protein sequence ID" value="KIW40446.1"/>
    <property type="molecule type" value="Genomic_DNA"/>
</dbReference>
<keyword evidence="9" id="KW-1185">Reference proteome</keyword>
<dbReference type="PANTHER" id="PTHR31001:SF76">
    <property type="entry name" value="ZN(2)-C6 FUNGAL-TYPE DOMAIN-CONTAINING PROTEIN"/>
    <property type="match status" value="1"/>
</dbReference>
<evidence type="ECO:0000313" key="8">
    <source>
        <dbReference type="EMBL" id="KIW40446.1"/>
    </source>
</evidence>
<dbReference type="GO" id="GO:0008270">
    <property type="term" value="F:zinc ion binding"/>
    <property type="evidence" value="ECO:0007669"/>
    <property type="project" value="InterPro"/>
</dbReference>
<dbReference type="RefSeq" id="XP_016260662.1">
    <property type="nucleotide sequence ID" value="XM_016408908.1"/>
</dbReference>
<dbReference type="PROSITE" id="PS00463">
    <property type="entry name" value="ZN2_CY6_FUNGAL_1"/>
    <property type="match status" value="1"/>
</dbReference>
<evidence type="ECO:0000256" key="5">
    <source>
        <dbReference type="ARBA" id="ARBA00023242"/>
    </source>
</evidence>
<dbReference type="SMART" id="SM00066">
    <property type="entry name" value="GAL4"/>
    <property type="match status" value="1"/>
</dbReference>
<keyword evidence="5" id="KW-0539">Nucleus</keyword>
<evidence type="ECO:0000256" key="3">
    <source>
        <dbReference type="ARBA" id="ARBA00023125"/>
    </source>
</evidence>
<keyword evidence="3" id="KW-0238">DNA-binding</keyword>
<feature type="compositionally biased region" description="Low complexity" evidence="6">
    <location>
        <begin position="69"/>
        <end position="83"/>
    </location>
</feature>
<dbReference type="CDD" id="cd00067">
    <property type="entry name" value="GAL4"/>
    <property type="match status" value="1"/>
</dbReference>
<keyword evidence="2" id="KW-0805">Transcription regulation</keyword>
<organism evidence="8 9">
    <name type="scientific">Exophiala oligosperma</name>
    <dbReference type="NCBI Taxonomy" id="215243"/>
    <lineage>
        <taxon>Eukaryota</taxon>
        <taxon>Fungi</taxon>
        <taxon>Dikarya</taxon>
        <taxon>Ascomycota</taxon>
        <taxon>Pezizomycotina</taxon>
        <taxon>Eurotiomycetes</taxon>
        <taxon>Chaetothyriomycetidae</taxon>
        <taxon>Chaetothyriales</taxon>
        <taxon>Herpotrichiellaceae</taxon>
        <taxon>Exophiala</taxon>
    </lineage>
</organism>
<dbReference type="InterPro" id="IPR001138">
    <property type="entry name" value="Zn2Cys6_DnaBD"/>
</dbReference>
<sequence length="649" mass="73825">MPVQRPRETCTECSMRRQKCDRQLPCSRCIKRGIADQCTREWPTQYNPSIHRVYKRSRPLQGEGARSKSASSPTSPQAPTPTAGSRRPLQLNEFAAHDTRWADEPRLQYSFTPTKALISELRTQDSDTQLDHPWIDSTGTGFNSTEDVHSEFLQMLLPKVGHIWDLVNYHELCLLWYHGCYFGPLFRWELENVLAGQDEKETLIVNGLDLQWLGLLFSILAGSVTCAPERRLSQWGFQKDEGSRLSMQWYKASISCLNQANYTSNHNIYAVHTIATLTMSAHPLGQSAELSVLLGGALKIAQSLGLDKLDYDASLDETTNASTEEQRHRLIKREIGRRLWSQLCVQDWMSLPFNESYHIQPSHFTTTKPSNRNHLNMDPIPPDFPTYISYGNYLFEIAKLMVKHHEDILRATTQFTTYEHVIEYDSRMRTLATKGMPSYFHVVQPIDPAWPEWIPAARGSLTICFAHKIIMIHRAYIKQSFVNPTYSMTRLTCLAAAKTILNEAKQTKDLDGPIIWVDKAFCIVAAIILCLDLFHRPKSDPVFDTHKELVTECIESLRKFGDSVIAIRGASLLAALLMESDRVTCIWTWQPQAINVREIITSVGAEMDGASPFDDAQPQQLPELLPPQAGFCNRFIFEELLSTNINAYA</sequence>
<accession>A0A0D2AK46</accession>
<dbReference type="GO" id="GO:0003677">
    <property type="term" value="F:DNA binding"/>
    <property type="evidence" value="ECO:0007669"/>
    <property type="project" value="UniProtKB-KW"/>
</dbReference>
<feature type="region of interest" description="Disordered" evidence="6">
    <location>
        <begin position="49"/>
        <end position="88"/>
    </location>
</feature>
<feature type="domain" description="Zn(2)-C6 fungal-type" evidence="7">
    <location>
        <begin position="9"/>
        <end position="40"/>
    </location>
</feature>
<dbReference type="Pfam" id="PF00172">
    <property type="entry name" value="Zn_clus"/>
    <property type="match status" value="1"/>
</dbReference>
<dbReference type="Gene3D" id="4.10.240.10">
    <property type="entry name" value="Zn(2)-C6 fungal-type DNA-binding domain"/>
    <property type="match status" value="1"/>
</dbReference>
<comment type="subcellular location">
    <subcellularLocation>
        <location evidence="1">Nucleus</location>
    </subcellularLocation>
</comment>
<evidence type="ECO:0000256" key="1">
    <source>
        <dbReference type="ARBA" id="ARBA00004123"/>
    </source>
</evidence>
<evidence type="ECO:0000259" key="7">
    <source>
        <dbReference type="PROSITE" id="PS50048"/>
    </source>
</evidence>
<gene>
    <name evidence="8" type="ORF">PV06_07647</name>
</gene>
<dbReference type="InterPro" id="IPR036864">
    <property type="entry name" value="Zn2-C6_fun-type_DNA-bd_sf"/>
</dbReference>
<dbReference type="CDD" id="cd12148">
    <property type="entry name" value="fungal_TF_MHR"/>
    <property type="match status" value="1"/>
</dbReference>